<proteinExistence type="predicted"/>
<feature type="chain" id="PRO_5042160497" evidence="2">
    <location>
        <begin position="21"/>
        <end position="66"/>
    </location>
</feature>
<evidence type="ECO:0000256" key="2">
    <source>
        <dbReference type="SAM" id="SignalP"/>
    </source>
</evidence>
<dbReference type="AlphaFoldDB" id="A0AAD4MWX7"/>
<accession>A0AAD4MWX7</accession>
<feature type="transmembrane region" description="Helical" evidence="1">
    <location>
        <begin position="44"/>
        <end position="64"/>
    </location>
</feature>
<keyword evidence="4" id="KW-1185">Reference proteome</keyword>
<dbReference type="Proteomes" id="UP001201812">
    <property type="component" value="Unassembled WGS sequence"/>
</dbReference>
<keyword evidence="1" id="KW-1133">Transmembrane helix</keyword>
<evidence type="ECO:0000313" key="4">
    <source>
        <dbReference type="Proteomes" id="UP001201812"/>
    </source>
</evidence>
<sequence>MKSCFSAVLLLIVICSAVFGAPQYYGGYNGGPMGGMMNGAYQGAQQGAAMGSMLGGASGLMSSFGR</sequence>
<gene>
    <name evidence="3" type="ORF">DdX_13012</name>
</gene>
<feature type="signal peptide" evidence="2">
    <location>
        <begin position="1"/>
        <end position="20"/>
    </location>
</feature>
<keyword evidence="1" id="KW-0472">Membrane</keyword>
<organism evidence="3 4">
    <name type="scientific">Ditylenchus destructor</name>
    <dbReference type="NCBI Taxonomy" id="166010"/>
    <lineage>
        <taxon>Eukaryota</taxon>
        <taxon>Metazoa</taxon>
        <taxon>Ecdysozoa</taxon>
        <taxon>Nematoda</taxon>
        <taxon>Chromadorea</taxon>
        <taxon>Rhabditida</taxon>
        <taxon>Tylenchina</taxon>
        <taxon>Tylenchomorpha</taxon>
        <taxon>Sphaerularioidea</taxon>
        <taxon>Anguinidae</taxon>
        <taxon>Anguininae</taxon>
        <taxon>Ditylenchus</taxon>
    </lineage>
</organism>
<comment type="caution">
    <text evidence="3">The sequence shown here is derived from an EMBL/GenBank/DDBJ whole genome shotgun (WGS) entry which is preliminary data.</text>
</comment>
<name>A0AAD4MWX7_9BILA</name>
<protein>
    <submittedName>
        <fullName evidence="3">Uncharacterized protein</fullName>
    </submittedName>
</protein>
<dbReference type="EMBL" id="JAKKPZ010000047">
    <property type="protein sequence ID" value="KAI1706551.1"/>
    <property type="molecule type" value="Genomic_DNA"/>
</dbReference>
<evidence type="ECO:0000313" key="3">
    <source>
        <dbReference type="EMBL" id="KAI1706551.1"/>
    </source>
</evidence>
<reference evidence="3" key="1">
    <citation type="submission" date="2022-01" db="EMBL/GenBank/DDBJ databases">
        <title>Genome Sequence Resource for Two Populations of Ditylenchus destructor, the Migratory Endoparasitic Phytonematode.</title>
        <authorList>
            <person name="Zhang H."/>
            <person name="Lin R."/>
            <person name="Xie B."/>
        </authorList>
    </citation>
    <scope>NUCLEOTIDE SEQUENCE</scope>
    <source>
        <strain evidence="3">BazhouSP</strain>
    </source>
</reference>
<evidence type="ECO:0000256" key="1">
    <source>
        <dbReference type="SAM" id="Phobius"/>
    </source>
</evidence>
<keyword evidence="2" id="KW-0732">Signal</keyword>
<keyword evidence="1" id="KW-0812">Transmembrane</keyword>